<evidence type="ECO:0000256" key="5">
    <source>
        <dbReference type="ARBA" id="ARBA00022737"/>
    </source>
</evidence>
<evidence type="ECO:0000256" key="7">
    <source>
        <dbReference type="ARBA" id="ARBA00023136"/>
    </source>
</evidence>
<dbReference type="SUPFAM" id="SSF103506">
    <property type="entry name" value="Mitochondrial carrier"/>
    <property type="match status" value="1"/>
</dbReference>
<organism evidence="15 16">
    <name type="scientific">Bos taurus</name>
    <name type="common">Bovine</name>
    <dbReference type="NCBI Taxonomy" id="9913"/>
    <lineage>
        <taxon>Eukaryota</taxon>
        <taxon>Metazoa</taxon>
        <taxon>Chordata</taxon>
        <taxon>Craniata</taxon>
        <taxon>Vertebrata</taxon>
        <taxon>Euteleostomi</taxon>
        <taxon>Mammalia</taxon>
        <taxon>Eutheria</taxon>
        <taxon>Laurasiatheria</taxon>
        <taxon>Artiodactyla</taxon>
        <taxon>Ruminantia</taxon>
        <taxon>Pecora</taxon>
        <taxon>Bovidae</taxon>
        <taxon>Bovinae</taxon>
        <taxon>Bos</taxon>
    </lineage>
</organism>
<proteinExistence type="inferred from homology"/>
<dbReference type="PROSITE" id="PS50920">
    <property type="entry name" value="SOLCAR"/>
    <property type="match status" value="2"/>
</dbReference>
<evidence type="ECO:0000256" key="10">
    <source>
        <dbReference type="ARBA" id="ARBA00039950"/>
    </source>
</evidence>
<reference evidence="15" key="1">
    <citation type="submission" date="2018-03" db="EMBL/GenBank/DDBJ databases">
        <title>ARS-UCD1.2.</title>
        <authorList>
            <person name="Rosen B.D."/>
            <person name="Bickhart D.M."/>
            <person name="Koren S."/>
            <person name="Schnabel R.D."/>
            <person name="Hall R."/>
            <person name="Zimin A."/>
            <person name="Dreischer C."/>
            <person name="Schultheiss S."/>
            <person name="Schroeder S.G."/>
            <person name="Elsik C.G."/>
            <person name="Couldrey C."/>
            <person name="Liu G.E."/>
            <person name="Van Tassell C.P."/>
            <person name="Phillippy A.M."/>
            <person name="Smith T.P.L."/>
            <person name="Medrano J.F."/>
        </authorList>
    </citation>
    <scope>NUCLEOTIDE SEQUENCE [LARGE SCALE GENOMIC DNA]</scope>
    <source>
        <strain evidence="15">Hereford</strain>
    </source>
</reference>
<comment type="catalytic activity">
    <reaction evidence="8">
        <text>S-adenosyl-L-homocysteine(out) + S-adenosyl-L-methionine(in) = S-adenosyl-L-homocysteine(in) + S-adenosyl-L-methionine(out)</text>
        <dbReference type="Rhea" id="RHEA:75479"/>
        <dbReference type="ChEBI" id="CHEBI:57856"/>
        <dbReference type="ChEBI" id="CHEBI:59789"/>
    </reaction>
</comment>
<reference evidence="15" key="2">
    <citation type="submission" date="2025-08" db="UniProtKB">
        <authorList>
            <consortium name="Ensembl"/>
        </authorList>
    </citation>
    <scope>IDENTIFICATION</scope>
    <source>
        <strain evidence="15">Hereford</strain>
    </source>
</reference>
<dbReference type="Ensembl" id="ENSBTAT00000068164.2">
    <property type="protein sequence ID" value="ENSBTAP00000058793.2"/>
    <property type="gene ID" value="ENSBTAG00000037972.5"/>
</dbReference>
<keyword evidence="3 13" id="KW-0813">Transport</keyword>
<evidence type="ECO:0000256" key="13">
    <source>
        <dbReference type="RuleBase" id="RU000488"/>
    </source>
</evidence>
<dbReference type="Gene3D" id="1.50.40.10">
    <property type="entry name" value="Mitochondrial carrier domain"/>
    <property type="match status" value="1"/>
</dbReference>
<evidence type="ECO:0000256" key="2">
    <source>
        <dbReference type="ARBA" id="ARBA00006375"/>
    </source>
</evidence>
<evidence type="ECO:0000313" key="17">
    <source>
        <dbReference type="VGNC" id="VGNC:34752"/>
    </source>
</evidence>
<evidence type="ECO:0000256" key="8">
    <source>
        <dbReference type="ARBA" id="ARBA00035847"/>
    </source>
</evidence>
<evidence type="ECO:0000313" key="15">
    <source>
        <dbReference type="Ensembl" id="ENSBTAP00000058793.2"/>
    </source>
</evidence>
<evidence type="ECO:0000256" key="14">
    <source>
        <dbReference type="SAM" id="Phobius"/>
    </source>
</evidence>
<feature type="transmembrane region" description="Helical" evidence="14">
    <location>
        <begin position="47"/>
        <end position="69"/>
    </location>
</feature>
<evidence type="ECO:0000256" key="1">
    <source>
        <dbReference type="ARBA" id="ARBA00004141"/>
    </source>
</evidence>
<accession>A0A3Q1MV54</accession>
<keyword evidence="5" id="KW-0677">Repeat</keyword>
<evidence type="ECO:0000256" key="3">
    <source>
        <dbReference type="ARBA" id="ARBA00022448"/>
    </source>
</evidence>
<keyword evidence="7 12" id="KW-0472">Membrane</keyword>
<sequence>MDRPGFTASLVAGGVAGVSVDLILFPLDTIKTRLQSPQGFYKAGGFYGVYAGVPSTAIGSFPNAAAFFVTYEYVKWILHTDSSSYLMPVTHMLAASVGEVVACLIRVPSEVVKQRAQVSASSGTFHIFSNILCQEGIQGLYRGYKSTVLREIPFSLVQFPLWESLKVALQLQSPRLWTWPKQESCWQRLVPAPRAGTSSLPCTRFGGHRGCRDYLQVSSLAWQPSVWEVSSFLVFTTKLAAFCWNLAERAPESEMAPAFKKGSCCEKSFPSSEQLSSHLNSKTQCGVQSRSGYNMEDMSSVPQAGWGDIIGSFARVERKMMSTVKQQIHILCGSNNQLTVENRILGVLTWSSGDT</sequence>
<feature type="transmembrane region" description="Helical" evidence="14">
    <location>
        <begin position="89"/>
        <end position="107"/>
    </location>
</feature>
<reference evidence="15" key="3">
    <citation type="submission" date="2025-09" db="UniProtKB">
        <authorList>
            <consortium name="Ensembl"/>
        </authorList>
    </citation>
    <scope>IDENTIFICATION</scope>
    <source>
        <strain evidence="15">Hereford</strain>
    </source>
</reference>
<keyword evidence="16" id="KW-1185">Reference proteome</keyword>
<keyword evidence="6 14" id="KW-1133">Transmembrane helix</keyword>
<dbReference type="GeneTree" id="ENSGT00550000074950"/>
<keyword evidence="4 12" id="KW-0812">Transmembrane</keyword>
<gene>
    <name evidence="15 17" type="primary">SLC25A26</name>
</gene>
<name>A0A3Q1MV54_BOVIN</name>
<dbReference type="VGNC" id="VGNC:34752">
    <property type="gene designation" value="SLC25A26"/>
</dbReference>
<dbReference type="Pfam" id="PF00153">
    <property type="entry name" value="Mito_carr"/>
    <property type="match status" value="3"/>
</dbReference>
<evidence type="ECO:0000313" key="16">
    <source>
        <dbReference type="Proteomes" id="UP000009136"/>
    </source>
</evidence>
<evidence type="ECO:0000256" key="12">
    <source>
        <dbReference type="PROSITE-ProRule" id="PRU00282"/>
    </source>
</evidence>
<dbReference type="Proteomes" id="UP000009136">
    <property type="component" value="Chromosome 22"/>
</dbReference>
<comment type="function">
    <text evidence="9">Mitochondrial S-adenosyl-L-methionine/S-adenosyl-L-homocysteine antiporter. Mediates the exchange of cytosolic S-adenosyl-L-methionine, the predominant methyl-group donor for macromolecule methylation processes, for mitochondrial S-adenosylhomocysteine(SAH), a by-product of methylation reactions.</text>
</comment>
<dbReference type="AlphaFoldDB" id="A0A3Q1MV54"/>
<dbReference type="PANTHER" id="PTHR45667">
    <property type="entry name" value="S-ADENOSYLMETHIONINE MITOCHONDRIAL CARRIER PROTEIN"/>
    <property type="match status" value="1"/>
</dbReference>
<comment type="subcellular location">
    <subcellularLocation>
        <location evidence="1">Membrane</location>
        <topology evidence="1">Multi-pass membrane protein</topology>
    </subcellularLocation>
</comment>
<dbReference type="InterPro" id="IPR018108">
    <property type="entry name" value="MCP_transmembrane"/>
</dbReference>
<feature type="repeat" description="Solcar" evidence="12">
    <location>
        <begin position="86"/>
        <end position="168"/>
    </location>
</feature>
<dbReference type="Bgee" id="ENSBTAG00000037972">
    <property type="expression patterns" value="Expressed in oocyte and 107 other cell types or tissues"/>
</dbReference>
<feature type="repeat" description="Solcar" evidence="12">
    <location>
        <begin position="4"/>
        <end position="77"/>
    </location>
</feature>
<evidence type="ECO:0000256" key="11">
    <source>
        <dbReference type="ARBA" id="ARBA00041876"/>
    </source>
</evidence>
<evidence type="ECO:0000256" key="6">
    <source>
        <dbReference type="ARBA" id="ARBA00022989"/>
    </source>
</evidence>
<dbReference type="InterPro" id="IPR023395">
    <property type="entry name" value="MCP_dom_sf"/>
</dbReference>
<evidence type="ECO:0000256" key="4">
    <source>
        <dbReference type="ARBA" id="ARBA00022692"/>
    </source>
</evidence>
<protein>
    <recommendedName>
        <fullName evidence="10">Mitochondrial S-adenosylmethionine carrier protein</fullName>
    </recommendedName>
    <alternativeName>
        <fullName evidence="11">Solute carrier family 25 member 26</fullName>
    </alternativeName>
</protein>
<evidence type="ECO:0000256" key="9">
    <source>
        <dbReference type="ARBA" id="ARBA00037638"/>
    </source>
</evidence>
<dbReference type="VEuPathDB" id="HostDB:ENSBTAG00000037972"/>
<comment type="similarity">
    <text evidence="2 13">Belongs to the mitochondrial carrier (TC 2.A.29) family.</text>
</comment>
<feature type="transmembrane region" description="Helical" evidence="14">
    <location>
        <begin position="6"/>
        <end position="27"/>
    </location>
</feature>
<dbReference type="GO" id="GO:0016020">
    <property type="term" value="C:membrane"/>
    <property type="evidence" value="ECO:0007669"/>
    <property type="project" value="UniProtKB-SubCell"/>
</dbReference>